<dbReference type="Gene3D" id="1.10.1200.10">
    <property type="entry name" value="ACP-like"/>
    <property type="match status" value="1"/>
</dbReference>
<evidence type="ECO:0000256" key="5">
    <source>
        <dbReference type="ARBA" id="ARBA00023268"/>
    </source>
</evidence>
<keyword evidence="4" id="KW-0808">Transferase</keyword>
<feature type="domain" description="Carrier" evidence="7">
    <location>
        <begin position="2101"/>
        <end position="2182"/>
    </location>
</feature>
<evidence type="ECO:0000313" key="11">
    <source>
        <dbReference type="Proteomes" id="UP000325902"/>
    </source>
</evidence>
<dbReference type="PROSITE" id="PS52004">
    <property type="entry name" value="KS3_2"/>
    <property type="match status" value="1"/>
</dbReference>
<dbReference type="Pfam" id="PF21089">
    <property type="entry name" value="PKS_DH_N"/>
    <property type="match status" value="1"/>
</dbReference>
<dbReference type="SUPFAM" id="SSF52151">
    <property type="entry name" value="FabD/lysophospholipase-like"/>
    <property type="match status" value="1"/>
</dbReference>
<dbReference type="GO" id="GO:0006633">
    <property type="term" value="P:fatty acid biosynthetic process"/>
    <property type="evidence" value="ECO:0007669"/>
    <property type="project" value="InterPro"/>
</dbReference>
<name>A0A5N5D6S4_9PEZI</name>
<dbReference type="SMART" id="SM00825">
    <property type="entry name" value="PKS_KS"/>
    <property type="match status" value="1"/>
</dbReference>
<dbReference type="SMART" id="SM00826">
    <property type="entry name" value="PKS_DH"/>
    <property type="match status" value="1"/>
</dbReference>
<keyword evidence="5" id="KW-0511">Multifunctional enzyme</keyword>
<dbReference type="InterPro" id="IPR000873">
    <property type="entry name" value="AMP-dep_synth/lig_dom"/>
</dbReference>
<proteinExistence type="predicted"/>
<dbReference type="InterPro" id="IPR014031">
    <property type="entry name" value="Ketoacyl_synth_C"/>
</dbReference>
<dbReference type="InterPro" id="IPR050091">
    <property type="entry name" value="PKS_NRPS_Biosynth_Enz"/>
</dbReference>
<dbReference type="InterPro" id="IPR009081">
    <property type="entry name" value="PP-bd_ACP"/>
</dbReference>
<dbReference type="CDD" id="cd00833">
    <property type="entry name" value="PKS"/>
    <property type="match status" value="1"/>
</dbReference>
<dbReference type="InterPro" id="IPR042104">
    <property type="entry name" value="PKS_dehydratase_sf"/>
</dbReference>
<dbReference type="Pfam" id="PF07993">
    <property type="entry name" value="NAD_binding_4"/>
    <property type="match status" value="1"/>
</dbReference>
<dbReference type="Pfam" id="PF00668">
    <property type="entry name" value="Condensation"/>
    <property type="match status" value="1"/>
</dbReference>
<feature type="domain" description="Carrier" evidence="7">
    <location>
        <begin position="3215"/>
        <end position="3291"/>
    </location>
</feature>
<dbReference type="Gene3D" id="3.30.559.30">
    <property type="entry name" value="Nonribosomal peptide synthetase, condensation domain"/>
    <property type="match status" value="1"/>
</dbReference>
<evidence type="ECO:0000259" key="9">
    <source>
        <dbReference type="PROSITE" id="PS52019"/>
    </source>
</evidence>
<dbReference type="GO" id="GO:0004315">
    <property type="term" value="F:3-oxoacyl-[acyl-carrier-protein] synthase activity"/>
    <property type="evidence" value="ECO:0007669"/>
    <property type="project" value="InterPro"/>
</dbReference>
<evidence type="ECO:0000256" key="3">
    <source>
        <dbReference type="ARBA" id="ARBA00022598"/>
    </source>
</evidence>
<keyword evidence="11" id="KW-1185">Reference proteome</keyword>
<dbReference type="Pfam" id="PF16197">
    <property type="entry name" value="KAsynt_C_assoc"/>
    <property type="match status" value="1"/>
</dbReference>
<dbReference type="InterPro" id="IPR013120">
    <property type="entry name" value="FAR_NAD-bd"/>
</dbReference>
<evidence type="ECO:0000256" key="6">
    <source>
        <dbReference type="PROSITE-ProRule" id="PRU01363"/>
    </source>
</evidence>
<dbReference type="InterPro" id="IPR020807">
    <property type="entry name" value="PKS_DH"/>
</dbReference>
<dbReference type="InterPro" id="IPR032821">
    <property type="entry name" value="PKS_assoc"/>
</dbReference>
<dbReference type="SUPFAM" id="SSF53901">
    <property type="entry name" value="Thiolase-like"/>
    <property type="match status" value="1"/>
</dbReference>
<dbReference type="Gene3D" id="3.40.50.720">
    <property type="entry name" value="NAD(P)-binding Rossmann-like Domain"/>
    <property type="match status" value="2"/>
</dbReference>
<comment type="caution">
    <text evidence="6">Lacks conserved residue(s) required for the propagation of feature annotation.</text>
</comment>
<dbReference type="Gene3D" id="3.40.47.10">
    <property type="match status" value="1"/>
</dbReference>
<evidence type="ECO:0000256" key="4">
    <source>
        <dbReference type="ARBA" id="ARBA00022679"/>
    </source>
</evidence>
<dbReference type="InterPro" id="IPR036736">
    <property type="entry name" value="ACP-like_sf"/>
</dbReference>
<dbReference type="InterPro" id="IPR049552">
    <property type="entry name" value="PKS_DH_N"/>
</dbReference>
<dbReference type="InterPro" id="IPR020843">
    <property type="entry name" value="ER"/>
</dbReference>
<keyword evidence="1" id="KW-0596">Phosphopantetheine</keyword>
<dbReference type="InterPro" id="IPR001227">
    <property type="entry name" value="Ac_transferase_dom_sf"/>
</dbReference>
<dbReference type="Gene3D" id="3.40.366.10">
    <property type="entry name" value="Malonyl-Coenzyme A Acyl Carrier Protein, domain 2"/>
    <property type="match status" value="1"/>
</dbReference>
<gene>
    <name evidence="10" type="primary">FUS1_1</name>
    <name evidence="10" type="ORF">DBV05_g7950</name>
</gene>
<dbReference type="Gene3D" id="3.10.129.110">
    <property type="entry name" value="Polyketide synthase dehydratase"/>
    <property type="match status" value="1"/>
</dbReference>
<dbReference type="InterPro" id="IPR013968">
    <property type="entry name" value="PKS_KR"/>
</dbReference>
<dbReference type="SUPFAM" id="SSF52777">
    <property type="entry name" value="CoA-dependent acyltransferases"/>
    <property type="match status" value="2"/>
</dbReference>
<dbReference type="InterPro" id="IPR016035">
    <property type="entry name" value="Acyl_Trfase/lysoPLipase"/>
</dbReference>
<dbReference type="PANTHER" id="PTHR43775:SF20">
    <property type="entry name" value="HYBRID PKS-NRPS SYNTHETASE APDA"/>
    <property type="match status" value="1"/>
</dbReference>
<evidence type="ECO:0000259" key="8">
    <source>
        <dbReference type="PROSITE" id="PS52004"/>
    </source>
</evidence>
<dbReference type="Gene3D" id="3.90.180.10">
    <property type="entry name" value="Medium-chain alcohol dehydrogenases, catalytic domain"/>
    <property type="match status" value="1"/>
</dbReference>
<dbReference type="Pfam" id="PF00698">
    <property type="entry name" value="Acyl_transf_1"/>
    <property type="match status" value="1"/>
</dbReference>
<dbReference type="Pfam" id="PF00109">
    <property type="entry name" value="ketoacyl-synt"/>
    <property type="match status" value="1"/>
</dbReference>
<dbReference type="InterPro" id="IPR045851">
    <property type="entry name" value="AMP-bd_C_sf"/>
</dbReference>
<keyword evidence="2" id="KW-0597">Phosphoprotein</keyword>
<dbReference type="InterPro" id="IPR049900">
    <property type="entry name" value="PKS_mFAS_DH"/>
</dbReference>
<dbReference type="PANTHER" id="PTHR43775">
    <property type="entry name" value="FATTY ACID SYNTHASE"/>
    <property type="match status" value="1"/>
</dbReference>
<dbReference type="GO" id="GO:0004312">
    <property type="term" value="F:fatty acid synthase activity"/>
    <property type="evidence" value="ECO:0007669"/>
    <property type="project" value="TreeGrafter"/>
</dbReference>
<dbReference type="SUPFAM" id="SSF55048">
    <property type="entry name" value="Probable ACP-binding domain of malonyl-CoA ACP transacylase"/>
    <property type="match status" value="1"/>
</dbReference>
<dbReference type="Gene3D" id="3.30.559.10">
    <property type="entry name" value="Chloramphenicol acetyltransferase-like domain"/>
    <property type="match status" value="1"/>
</dbReference>
<keyword evidence="3" id="KW-0436">Ligase</keyword>
<dbReference type="InterPro" id="IPR016039">
    <property type="entry name" value="Thiolase-like"/>
</dbReference>
<dbReference type="GO" id="GO:0016491">
    <property type="term" value="F:oxidoreductase activity"/>
    <property type="evidence" value="ECO:0007669"/>
    <property type="project" value="InterPro"/>
</dbReference>
<dbReference type="GO" id="GO:0016874">
    <property type="term" value="F:ligase activity"/>
    <property type="evidence" value="ECO:0007669"/>
    <property type="project" value="UniProtKB-KW"/>
</dbReference>
<evidence type="ECO:0000256" key="1">
    <source>
        <dbReference type="ARBA" id="ARBA00022450"/>
    </source>
</evidence>
<dbReference type="Gene3D" id="3.40.50.12780">
    <property type="entry name" value="N-terminal domain of ligase-like"/>
    <property type="match status" value="1"/>
</dbReference>
<evidence type="ECO:0000256" key="2">
    <source>
        <dbReference type="ARBA" id="ARBA00022553"/>
    </source>
</evidence>
<feature type="domain" description="Ketosynthase family 3 (KS3)" evidence="8">
    <location>
        <begin position="10"/>
        <end position="432"/>
    </location>
</feature>
<dbReference type="GO" id="GO:0044550">
    <property type="term" value="P:secondary metabolite biosynthetic process"/>
    <property type="evidence" value="ECO:0007669"/>
    <property type="project" value="UniProtKB-ARBA"/>
</dbReference>
<dbReference type="InterPro" id="IPR011032">
    <property type="entry name" value="GroES-like_sf"/>
</dbReference>
<dbReference type="SMART" id="SM00827">
    <property type="entry name" value="PKS_AT"/>
    <property type="match status" value="1"/>
</dbReference>
<dbReference type="Pfam" id="PF00550">
    <property type="entry name" value="PP-binding"/>
    <property type="match status" value="2"/>
</dbReference>
<dbReference type="PROSITE" id="PS52019">
    <property type="entry name" value="PKS_MFAS_DH"/>
    <property type="match status" value="1"/>
</dbReference>
<dbReference type="InterPro" id="IPR057326">
    <property type="entry name" value="KR_dom"/>
</dbReference>
<dbReference type="SMART" id="SM00829">
    <property type="entry name" value="PKS_ER"/>
    <property type="match status" value="1"/>
</dbReference>
<accession>A0A5N5D6S4</accession>
<dbReference type="Pfam" id="PF00501">
    <property type="entry name" value="AMP-binding"/>
    <property type="match status" value="1"/>
</dbReference>
<reference evidence="10 11" key="1">
    <citation type="journal article" date="2019" name="Sci. Rep.">
        <title>A multi-omics analysis of the grapevine pathogen Lasiodiplodia theobromae reveals that temperature affects the expression of virulence- and pathogenicity-related genes.</title>
        <authorList>
            <person name="Felix C."/>
            <person name="Meneses R."/>
            <person name="Goncalves M.F.M."/>
            <person name="Tilleman L."/>
            <person name="Duarte A.S."/>
            <person name="Jorrin-Novo J.V."/>
            <person name="Van de Peer Y."/>
            <person name="Deforce D."/>
            <person name="Van Nieuwerburgh F."/>
            <person name="Esteves A.C."/>
            <person name="Alves A."/>
        </authorList>
    </citation>
    <scope>NUCLEOTIDE SEQUENCE [LARGE SCALE GENOMIC DNA]</scope>
    <source>
        <strain evidence="10 11">LA-SOL3</strain>
    </source>
</reference>
<dbReference type="InterPro" id="IPR036291">
    <property type="entry name" value="NAD(P)-bd_dom_sf"/>
</dbReference>
<sequence>MVHVDIEPAEAEVAIIGMACRVAGADSPSKLWDVLATSKDVQKDITRFNGDGFYAPDGGPRKGLTNVKRSYFIDGEVSEFDNAFFSIPPLEANAMDPQQRLLLEVTYEAVENAGIPLENFRGSNTAVFAATTSGDYATNTLRDLDSTQKYTSTGTSNAILANRLSYSFDLHGPSLLIDTACSSTMVALHYAVAALKSGEASMALVSGVNLMLNPDMFVHMSELGFLSPSGRCRSFDAAGDGYARAEGVLSLLLKPLHQARLDGDPIRAVIKGTRLNHNGRTQGITLPSTKEQKANLEALYESFNLDPADIQYFEAHGTGTAAGDPIELAAVDSVFGASHSLQKLVVGSVKSNIGHLESCAALAGIVKTVECLERGLIPPQMHFENPNPKIDFSNIEIPTRMLQWPPTGSHPRRAAINSFGFGGTNGHVVLEHFPRTQSRSAQGDRPYLFRLSAANDTSLSLMASSHADFVESQQPNIVDLAHTLLARRAFLKRSMFVTASSLEELVGKLRDPATPRVTRSNDAVSRIGFVFTGQGAQWPTMGKRLLEESPVFRSKVMECDRVLQALPDGPDWTALEELAKPKETSRINISSLSQPLCTILQISLLEVWKSWGITPSSVVGHSSGEVAAAYAAGILSLSDAVIVAYYRGLYLGSSSAPSSSQKGGMCAVGLGEAGVQDFLKRFPGKVALAAVNSPGSCTLSGDKDAIEAIVESCKADGVFCRLLKVDMAYHSHHMLPLAPMYEKAMANVGVSPASSSKANMYSSVYGCRIDPRKCTPTYWKDNMTSTVRFSAAVSDLMLQENVDALVEIGPHPALKGPVADTLADLGTTGIPYFSSCFRGKPDMVALLESAGNMMNANLPVQASRLNANEVARGSGFTYETGQVLTNLPKYEWDHSGSFWAESRISRNLRFRQFPRHELLGSRMVEDTPLTMGWRNNLTSKEVKWLSTIKASGAASLPPTVFLSMAWEAARQVHHLHKLQERIVQLKDITFEDRLPLSWLEDDASVELHFRLNLDRAGTAGTFEISAAPADSTENWIKPCAGALAFCDEPTKTPGFHKEVEHSASLQSYLESFELADIKGVQNLAMNTGAASGQLERSEDPAYNVDPVAFSNLMRVQEMMVLGYGLPGEYNLRSINLVEARLEEASLGTLQFYIDRRQASSVAARMDLWITGSNKAYISLRSMDFQLQEQINPKPRLASLFFKPQVLPDISSENFKAGTAGVPAEMSVSEIMSLLTHKWPNSDVAIVDVEADIAAAVISACPGLRADERSSLRTLTVVGDHDVPESPRVRRVQQLNSKSKFHMIAGAENSLQQWASMLLPAGLLCIRLDSDEGRAAFADSFDLVCSLRNLESQSWVVGRLKKVHSDLSGCRPKVFSPEKFDISALSSVLEMDHARLPGHTINGAENHSNTTPQHVIVLDCGPESILARQPAEGWLSWLQSMVEGMQTLLWVNHQVQSDPFSNVAGSFIRTLCAEYPALRAAHLVIADSHSPDHTAEMVKQAYTQLQEGSAEVELVAKDGCLQCLRYLPNDQLNASVGIAPPMHSRRQPATGDYRIACAGEHRVAVFSAPPVLPHSLPAGSVVVENRASLVDHSDVLAFATPSVAHDVKTGFGLFFAGIVTLSSTPEFPSGVPVVGWSPGAHSSSVQVHARQIHALPNGVSLEHAVYCFAASATAYAVVNGAARAREGDSFGLSVTGILETAIQKVCETLEVNIVDDSTSADFSVTFEPSKGLAVNSRPVDVRRYLESRSTMSSIVGLFYTLLHSQKSISTVDTFQLSEVQAAFNTGALGPVHSVIVHSGKEMMNDYMVDYVPLPKLFSEDGAYILLGGMGGLGQYLATWMIENGAKNLVTISRSGLSSEDAKRTARSIEELGGQVQAFSVDVSNADALDDAIAQIRTQHRIRGCINLAMVLQDAPFMKMTPERWDRALKLKVEGSWNLHQSTLQDDLDFFILFSSISSITGNRSQSNYATGNAFQNALAAYRRSKGLPGLSIALGSMSGIGVLANDENLLTYCAQMGHAHIGPKELEKVMEAAIFESHKSDCTPLISLGFEMFESLDGVVQKRADQSQAFWTDFPEFSHLIDHKSTGAEEVVRSLKERLQSPGPEGAEATLLDAFLECLGSLLGYGVDAFDPESSIAVYGLDSLNAMSCRYWFFQQLGLDVPVFDILGCKSIRALISRVITKFQDGQEGSKGYVIPQPVRHTDLQYRPLSHSQRRLWFLHNYLPDKTTYNLLLVCHIEGTVNVPAFKRAWTVLLKRHESLHSRLIDTDEGLQQIPVELDEFPITDVITPSDKYDETVQEITRLARSHEFSLEDAELVRGWLLQSPSGWKFFLTSHHLAWDRSSVPTIFAETMSVYKSLVNGESEESSLKPVDLQFIDYTLWQEECLNAPQFAEPLLAYWSEQLSNIPESSSLLPMALRDTRPVVKELETDNVTFALDSTLGRPIKDFCARHAVTPFMFMTSSLSALVHRLTGDEDVVVGIADGDRGHSAFDDMIGFTVNMLPIRSRTSASEPFISILEGFRKSCLEAYEHRAMPFDVLLSRLEIPRRTSHSPVFQITVNYQMHGAFPEYDYGDFKFTKYDHYNARLQMDLSLSIEEELTGGLDCVFEFDTALYDRQGVTSLAEIYKTFIENIVVSDGALPLNQTSIVSTADEVLIKTLLEQPADVTALEECDATLFPVLFQRAVSSHPNKVALVDESRTLTWSEVDAATRKIANELVKSGAGHCEPIGIFCEQSVELVLAAWGIVRAGCAYVPIDPDFPDARILSMMEDVEMTKILVDGGNDRVQRMVACGVKLADIHEIHKMTEAASADEVPLIFHDITKSDPFCCVFTSGSTGRPKGIYIGHGQLRYQQDGYHRIVGTSAEDRILLASAMVFDASLCAIYGAVLHGATLVVASREARFSPSTMIDLIIDQQISNCIMTPTQVSILLAAPNRKKLLEWTSLKSLALGGEAPPQHLLRDLYGLNLPHATFFNAYGPTETTVACSVAKLSPSDVASGSIPLAPPQFPATLYILDDRGNRAPLGVPGELWIGGPAVNNGYIKRPELTQRAFLPDPFSSQPGQIYRTGDLFCLGRDGSLHARGRIGGDRQMKLRGMRIELDEIESALWDLYEDLEEGEAPPLMNLAVAYHKKGDADGMLAAYFAVGEAPVSSSLKQALGSFFRTGLRECLPIHMVPSAFVFVAALPTTVAGKTDYRTISSWPAPARMTVASERKAGDSLQLTALQQGIVKVWRDVLGEEGEICEEDDFFSLGGHSLLLMRVQAGIQSAYGATLSLAAMFAEPTVAGMERLLLAQPEMAGKTNGTSAREDETITTVDWKKEAALPQECNWIITDIPNKPIEAVAMTGASSVIGVHFLHQLLTTTRCMIYCLAEDAPSRKEALEQVNSSLAAHGFIDSLPNGWRDRIIVFCGTLSDAHLGLSAQDIALLDAKVNAIYHMDSDVSLLKNYEGVRAGNVGALHFLINLAYGNGSNVKALHYLSTWGVPHLQAWHGTELNSAKGIVTTETELTHITPSSDPGLAYLKARWACENLLYEAAHRGLPVTIFRPSMCANSAASGRALKRTDINRRILEGCLQTGLVPDFGSAHGGGMSWITADYLTAVIARLTIRPDGRSYQNSTAKGARIFHVVADRHIPYTELVDVLQTARSGEKLRPAAPEEWFAAMRAAGDPEMAIQAEVLREWWQAGWLPFALDDTRSRRVLEEELGMKPPVVDRKLLLQSVIGEPGF</sequence>
<dbReference type="SUPFAM" id="SSF56801">
    <property type="entry name" value="Acetyl-CoA synthetase-like"/>
    <property type="match status" value="1"/>
</dbReference>
<dbReference type="InterPro" id="IPR014043">
    <property type="entry name" value="Acyl_transferase_dom"/>
</dbReference>
<comment type="caution">
    <text evidence="10">The sequence shown here is derived from an EMBL/GenBank/DDBJ whole genome shotgun (WGS) entry which is preliminary data.</text>
</comment>
<feature type="region of interest" description="N-terminal hotdog fold" evidence="6">
    <location>
        <begin position="916"/>
        <end position="1050"/>
    </location>
</feature>
<dbReference type="InterPro" id="IPR020841">
    <property type="entry name" value="PKS_Beta-ketoAc_synthase_dom"/>
</dbReference>
<dbReference type="SMART" id="SM00823">
    <property type="entry name" value="PKS_PP"/>
    <property type="match status" value="2"/>
</dbReference>
<dbReference type="SMART" id="SM00822">
    <property type="entry name" value="PKS_KR"/>
    <property type="match status" value="1"/>
</dbReference>
<dbReference type="InterPro" id="IPR014030">
    <property type="entry name" value="Ketoacyl_synth_N"/>
</dbReference>
<protein>
    <submittedName>
        <fullName evidence="10">Fusarin C synthetase</fullName>
    </submittedName>
</protein>
<dbReference type="InterPro" id="IPR016036">
    <property type="entry name" value="Malonyl_transacylase_ACP-bd"/>
</dbReference>
<dbReference type="EMBL" id="VCHE01000059">
    <property type="protein sequence ID" value="KAB2573439.1"/>
    <property type="molecule type" value="Genomic_DNA"/>
</dbReference>
<evidence type="ECO:0000259" key="7">
    <source>
        <dbReference type="PROSITE" id="PS50075"/>
    </source>
</evidence>
<feature type="region of interest" description="C-terminal hotdog fold" evidence="6">
    <location>
        <begin position="1060"/>
        <end position="1195"/>
    </location>
</feature>
<dbReference type="InterPro" id="IPR042099">
    <property type="entry name" value="ANL_N_sf"/>
</dbReference>
<dbReference type="SUPFAM" id="SSF51735">
    <property type="entry name" value="NAD(P)-binding Rossmann-fold domains"/>
    <property type="match status" value="2"/>
</dbReference>
<dbReference type="InterPro" id="IPR020806">
    <property type="entry name" value="PKS_PP-bd"/>
</dbReference>
<organism evidence="10 11">
    <name type="scientific">Lasiodiplodia theobromae</name>
    <dbReference type="NCBI Taxonomy" id="45133"/>
    <lineage>
        <taxon>Eukaryota</taxon>
        <taxon>Fungi</taxon>
        <taxon>Dikarya</taxon>
        <taxon>Ascomycota</taxon>
        <taxon>Pezizomycotina</taxon>
        <taxon>Dothideomycetes</taxon>
        <taxon>Dothideomycetes incertae sedis</taxon>
        <taxon>Botryosphaeriales</taxon>
        <taxon>Botryosphaeriaceae</taxon>
        <taxon>Lasiodiplodia</taxon>
    </lineage>
</organism>
<dbReference type="CDD" id="cd05930">
    <property type="entry name" value="A_NRPS"/>
    <property type="match status" value="1"/>
</dbReference>
<dbReference type="PROSITE" id="PS50075">
    <property type="entry name" value="CARRIER"/>
    <property type="match status" value="2"/>
</dbReference>
<evidence type="ECO:0000313" key="10">
    <source>
        <dbReference type="EMBL" id="KAB2573439.1"/>
    </source>
</evidence>
<dbReference type="InterPro" id="IPR023213">
    <property type="entry name" value="CAT-like_dom_sf"/>
</dbReference>
<dbReference type="SUPFAM" id="SSF50129">
    <property type="entry name" value="GroES-like"/>
    <property type="match status" value="1"/>
</dbReference>
<dbReference type="Gene3D" id="3.30.300.30">
    <property type="match status" value="1"/>
</dbReference>
<feature type="domain" description="PKS/mFAS DH" evidence="9">
    <location>
        <begin position="916"/>
        <end position="1195"/>
    </location>
</feature>
<dbReference type="FunFam" id="3.40.366.10:FF:000002">
    <property type="entry name" value="Probable polyketide synthase 2"/>
    <property type="match status" value="1"/>
</dbReference>
<dbReference type="OrthoDB" id="329835at2759"/>
<dbReference type="InterPro" id="IPR001242">
    <property type="entry name" value="Condensation_dom"/>
</dbReference>
<dbReference type="InterPro" id="IPR018201">
    <property type="entry name" value="Ketoacyl_synth_AS"/>
</dbReference>
<dbReference type="Pfam" id="PF08659">
    <property type="entry name" value="KR"/>
    <property type="match status" value="1"/>
</dbReference>
<dbReference type="PROSITE" id="PS00606">
    <property type="entry name" value="KS3_1"/>
    <property type="match status" value="1"/>
</dbReference>
<dbReference type="Proteomes" id="UP000325902">
    <property type="component" value="Unassembled WGS sequence"/>
</dbReference>
<dbReference type="SUPFAM" id="SSF47336">
    <property type="entry name" value="ACP-like"/>
    <property type="match status" value="2"/>
</dbReference>
<dbReference type="Pfam" id="PF02801">
    <property type="entry name" value="Ketoacyl-synt_C"/>
    <property type="match status" value="1"/>
</dbReference>
<dbReference type="GO" id="GO:0031177">
    <property type="term" value="F:phosphopantetheine binding"/>
    <property type="evidence" value="ECO:0007669"/>
    <property type="project" value="InterPro"/>
</dbReference>